<dbReference type="Pfam" id="PF00646">
    <property type="entry name" value="F-box"/>
    <property type="match status" value="1"/>
</dbReference>
<evidence type="ECO:0000313" key="2">
    <source>
        <dbReference type="EMBL" id="OIW07339.1"/>
    </source>
</evidence>
<name>A0A4P1RBF7_LUPAN</name>
<dbReference type="InterPro" id="IPR036047">
    <property type="entry name" value="F-box-like_dom_sf"/>
</dbReference>
<dbReference type="PROSITE" id="PS50181">
    <property type="entry name" value="FBOX"/>
    <property type="match status" value="1"/>
</dbReference>
<feature type="non-terminal residue" evidence="2">
    <location>
        <position position="1"/>
    </location>
</feature>
<accession>A0A4P1RBF7</accession>
<dbReference type="Proteomes" id="UP000188354">
    <property type="component" value="Chromosome LG08"/>
</dbReference>
<organism evidence="2 3">
    <name type="scientific">Lupinus angustifolius</name>
    <name type="common">Narrow-leaved blue lupine</name>
    <dbReference type="NCBI Taxonomy" id="3871"/>
    <lineage>
        <taxon>Eukaryota</taxon>
        <taxon>Viridiplantae</taxon>
        <taxon>Streptophyta</taxon>
        <taxon>Embryophyta</taxon>
        <taxon>Tracheophyta</taxon>
        <taxon>Spermatophyta</taxon>
        <taxon>Magnoliopsida</taxon>
        <taxon>eudicotyledons</taxon>
        <taxon>Gunneridae</taxon>
        <taxon>Pentapetalae</taxon>
        <taxon>rosids</taxon>
        <taxon>fabids</taxon>
        <taxon>Fabales</taxon>
        <taxon>Fabaceae</taxon>
        <taxon>Papilionoideae</taxon>
        <taxon>50 kb inversion clade</taxon>
        <taxon>genistoids sensu lato</taxon>
        <taxon>core genistoids</taxon>
        <taxon>Genisteae</taxon>
        <taxon>Lupinus</taxon>
    </lineage>
</organism>
<dbReference type="InterPro" id="IPR001810">
    <property type="entry name" value="F-box_dom"/>
</dbReference>
<reference evidence="2 3" key="1">
    <citation type="journal article" date="2017" name="Plant Biotechnol. J.">
        <title>A comprehensive draft genome sequence for lupin (Lupinus angustifolius), an emerging health food: insights into plant-microbe interactions and legume evolution.</title>
        <authorList>
            <person name="Hane J.K."/>
            <person name="Ming Y."/>
            <person name="Kamphuis L.G."/>
            <person name="Nelson M.N."/>
            <person name="Garg G."/>
            <person name="Atkins C.A."/>
            <person name="Bayer P.E."/>
            <person name="Bravo A."/>
            <person name="Bringans S."/>
            <person name="Cannon S."/>
            <person name="Edwards D."/>
            <person name="Foley R."/>
            <person name="Gao L.L."/>
            <person name="Harrison M.J."/>
            <person name="Huang W."/>
            <person name="Hurgobin B."/>
            <person name="Li S."/>
            <person name="Liu C.W."/>
            <person name="McGrath A."/>
            <person name="Morahan G."/>
            <person name="Murray J."/>
            <person name="Weller J."/>
            <person name="Jian J."/>
            <person name="Singh K.B."/>
        </authorList>
    </citation>
    <scope>NUCLEOTIDE SEQUENCE</scope>
    <source>
        <strain evidence="3">cv. Tanjil</strain>
        <tissue evidence="2">Whole plant</tissue>
    </source>
</reference>
<evidence type="ECO:0000259" key="1">
    <source>
        <dbReference type="PROSITE" id="PS50181"/>
    </source>
</evidence>
<dbReference type="EMBL" id="CM007368">
    <property type="protein sequence ID" value="OIW07339.1"/>
    <property type="molecule type" value="Genomic_DNA"/>
</dbReference>
<keyword evidence="3" id="KW-1185">Reference proteome</keyword>
<evidence type="ECO:0000313" key="3">
    <source>
        <dbReference type="Proteomes" id="UP000188354"/>
    </source>
</evidence>
<sequence length="88" mass="10476">DIEDHISELPNEITCYIFKFLHLKDVIRTKVLSHKWKDRFIDMSNIVFDPTLININLDDDVSLESTPLPQKYQFIERVEQLLEIFAIN</sequence>
<proteinExistence type="predicted"/>
<protein>
    <recommendedName>
        <fullName evidence="1">F-box domain-containing protein</fullName>
    </recommendedName>
</protein>
<dbReference type="SUPFAM" id="SSF81383">
    <property type="entry name" value="F-box domain"/>
    <property type="match status" value="1"/>
</dbReference>
<dbReference type="AlphaFoldDB" id="A0A4P1RBF7"/>
<dbReference type="Gene3D" id="1.20.1280.50">
    <property type="match status" value="1"/>
</dbReference>
<dbReference type="Gramene" id="OIW07339">
    <property type="protein sequence ID" value="OIW07339"/>
    <property type="gene ID" value="TanjilG_10174"/>
</dbReference>
<gene>
    <name evidence="2" type="ORF">TanjilG_10174</name>
</gene>
<feature type="domain" description="F-box" evidence="1">
    <location>
        <begin position="3"/>
        <end position="51"/>
    </location>
</feature>